<protein>
    <submittedName>
        <fullName evidence="1">Uncharacterized protein</fullName>
    </submittedName>
</protein>
<sequence length="168" mass="19950">MFNLCQLPMDVEYKELDYCAEYAAQVIFSDWDSKDFDALFVSLKHYPSLEKYIEFEEEYLRPYLLSLIGLPTKARKQQEKTSSERFRLESTYAHWRMATIALMIQNRLLELKIVRTSSVRKTVETSLNFLSDLDLFYEFSPVWLSQFGDTSPFLNEAGEEMWYPDDKN</sequence>
<dbReference type="EMBL" id="SDPB01000020">
    <property type="protein sequence ID" value="TPH21799.1"/>
    <property type="molecule type" value="Genomic_DNA"/>
</dbReference>
<evidence type="ECO:0000313" key="1">
    <source>
        <dbReference type="EMBL" id="TPH21799.1"/>
    </source>
</evidence>
<dbReference type="RefSeq" id="WP_140537394.1">
    <property type="nucleotide sequence ID" value="NZ_SDPB01000020.1"/>
</dbReference>
<evidence type="ECO:0000313" key="2">
    <source>
        <dbReference type="Proteomes" id="UP000316888"/>
    </source>
</evidence>
<organism evidence="1 2">
    <name type="scientific">Haemophilus haemolyticus</name>
    <dbReference type="NCBI Taxonomy" id="726"/>
    <lineage>
        <taxon>Bacteria</taxon>
        <taxon>Pseudomonadati</taxon>
        <taxon>Pseudomonadota</taxon>
        <taxon>Gammaproteobacteria</taxon>
        <taxon>Pasteurellales</taxon>
        <taxon>Pasteurellaceae</taxon>
        <taxon>Haemophilus</taxon>
    </lineage>
</organism>
<dbReference type="Proteomes" id="UP000316888">
    <property type="component" value="Unassembled WGS sequence"/>
</dbReference>
<proteinExistence type="predicted"/>
<dbReference type="AlphaFoldDB" id="A0A502LFF8"/>
<name>A0A502LFF8_HAEHA</name>
<gene>
    <name evidence="1" type="ORF">EUX48_07390</name>
</gene>
<reference evidence="1 2" key="1">
    <citation type="submission" date="2019-01" db="EMBL/GenBank/DDBJ databases">
        <title>Comparative genomic analysis identifies haemin-independent Haemophilus haemolyticus: a formal re-classification of Haemophilus intermedius.</title>
        <authorList>
            <person name="Harris T.M."/>
            <person name="Price E.P."/>
            <person name="Sarovich D.S."/>
            <person name="Norskov-Lauritsen N."/>
            <person name="Beissbarth J."/>
            <person name="Chang A.B."/>
            <person name="Smith-Vaughan H.C."/>
        </authorList>
    </citation>
    <scope>NUCLEOTIDE SEQUENCE [LARGE SCALE GENOMIC DNA]</scope>
    <source>
        <strain evidence="1 2">60824 B Hi-4</strain>
    </source>
</reference>
<comment type="caution">
    <text evidence="1">The sequence shown here is derived from an EMBL/GenBank/DDBJ whole genome shotgun (WGS) entry which is preliminary data.</text>
</comment>
<accession>A0A502LFF8</accession>